<dbReference type="SUPFAM" id="SSF46785">
    <property type="entry name" value="Winged helix' DNA-binding domain"/>
    <property type="match status" value="1"/>
</dbReference>
<dbReference type="Proteomes" id="UP000886381">
    <property type="component" value="Unassembled WGS sequence"/>
</dbReference>
<dbReference type="InterPro" id="IPR036390">
    <property type="entry name" value="WH_DNA-bd_sf"/>
</dbReference>
<dbReference type="AlphaFoldDB" id="A0A7V0Q7N8"/>
<gene>
    <name evidence="2" type="ORF">ENH14_00065</name>
</gene>
<protein>
    <submittedName>
        <fullName evidence="2">RrF2 family transcriptional regulator</fullName>
    </submittedName>
</protein>
<accession>A0A7V0Q7N8</accession>
<dbReference type="PANTHER" id="PTHR33221:SF5">
    <property type="entry name" value="HTH-TYPE TRANSCRIPTIONAL REGULATOR ISCR"/>
    <property type="match status" value="1"/>
</dbReference>
<dbReference type="InterPro" id="IPR036388">
    <property type="entry name" value="WH-like_DNA-bd_sf"/>
</dbReference>
<comment type="caution">
    <text evidence="2">The sequence shown here is derived from an EMBL/GenBank/DDBJ whole genome shotgun (WGS) entry which is preliminary data.</text>
</comment>
<dbReference type="InterPro" id="IPR030489">
    <property type="entry name" value="TR_Rrf2-type_CS"/>
</dbReference>
<dbReference type="GO" id="GO:0003677">
    <property type="term" value="F:DNA binding"/>
    <property type="evidence" value="ECO:0007669"/>
    <property type="project" value="UniProtKB-KW"/>
</dbReference>
<dbReference type="GO" id="GO:0003700">
    <property type="term" value="F:DNA-binding transcription factor activity"/>
    <property type="evidence" value="ECO:0007669"/>
    <property type="project" value="TreeGrafter"/>
</dbReference>
<evidence type="ECO:0000313" key="2">
    <source>
        <dbReference type="EMBL" id="HDL59831.1"/>
    </source>
</evidence>
<name>A0A7V0Q7N8_UNCW3</name>
<sequence length="146" mass="16394">MRLSTMSRYGLRAMIDLAEHYAEGFVQLRDIALRQGVSFRYLENIMSRLVSAGLVTSTRGRTGGFRLSRDPNEITAYDVVSALEQTLSPVPCLDSHNLCDRFEHCAAKVLAEKLKDAVVRVLKSFTLEELASKQKELNSSKNIEEV</sequence>
<keyword evidence="1" id="KW-0238">DNA-binding</keyword>
<dbReference type="Gene3D" id="1.10.10.10">
    <property type="entry name" value="Winged helix-like DNA-binding domain superfamily/Winged helix DNA-binding domain"/>
    <property type="match status" value="1"/>
</dbReference>
<reference evidence="2" key="1">
    <citation type="journal article" date="2020" name="mSystems">
        <title>Genome- and Community-Level Interaction Insights into Carbon Utilization and Element Cycling Functions of Hydrothermarchaeota in Hydrothermal Sediment.</title>
        <authorList>
            <person name="Zhou Z."/>
            <person name="Liu Y."/>
            <person name="Xu W."/>
            <person name="Pan J."/>
            <person name="Luo Z.H."/>
            <person name="Li M."/>
        </authorList>
    </citation>
    <scope>NUCLEOTIDE SEQUENCE [LARGE SCALE GENOMIC DNA]</scope>
    <source>
        <strain evidence="2">HyVt-28</strain>
    </source>
</reference>
<dbReference type="GO" id="GO:0005829">
    <property type="term" value="C:cytosol"/>
    <property type="evidence" value="ECO:0007669"/>
    <property type="project" value="TreeGrafter"/>
</dbReference>
<evidence type="ECO:0000256" key="1">
    <source>
        <dbReference type="ARBA" id="ARBA00023125"/>
    </source>
</evidence>
<dbReference type="PROSITE" id="PS51197">
    <property type="entry name" value="HTH_RRF2_2"/>
    <property type="match status" value="1"/>
</dbReference>
<dbReference type="PROSITE" id="PS01332">
    <property type="entry name" value="HTH_RRF2_1"/>
    <property type="match status" value="1"/>
</dbReference>
<dbReference type="InterPro" id="IPR000944">
    <property type="entry name" value="Tscrpt_reg_Rrf2"/>
</dbReference>
<dbReference type="NCBIfam" id="TIGR00738">
    <property type="entry name" value="rrf2_super"/>
    <property type="match status" value="1"/>
</dbReference>
<dbReference type="EMBL" id="DRDR01000004">
    <property type="protein sequence ID" value="HDL59831.1"/>
    <property type="molecule type" value="Genomic_DNA"/>
</dbReference>
<organism evidence="2">
    <name type="scientific">candidate division WOR-3 bacterium</name>
    <dbReference type="NCBI Taxonomy" id="2052148"/>
    <lineage>
        <taxon>Bacteria</taxon>
        <taxon>Bacteria division WOR-3</taxon>
    </lineage>
</organism>
<proteinExistence type="predicted"/>
<dbReference type="Pfam" id="PF02082">
    <property type="entry name" value="Rrf2"/>
    <property type="match status" value="1"/>
</dbReference>
<dbReference type="PANTHER" id="PTHR33221">
    <property type="entry name" value="WINGED HELIX-TURN-HELIX TRANSCRIPTIONAL REGULATOR, RRF2 FAMILY"/>
    <property type="match status" value="1"/>
</dbReference>